<dbReference type="Proteomes" id="UP000298663">
    <property type="component" value="Unassembled WGS sequence"/>
</dbReference>
<reference evidence="1 2" key="1">
    <citation type="journal article" date="2015" name="Genome Biol.">
        <title>Comparative genomics of Steinernema reveals deeply conserved gene regulatory networks.</title>
        <authorList>
            <person name="Dillman A.R."/>
            <person name="Macchietto M."/>
            <person name="Porter C.F."/>
            <person name="Rogers A."/>
            <person name="Williams B."/>
            <person name="Antoshechkin I."/>
            <person name="Lee M.M."/>
            <person name="Goodwin Z."/>
            <person name="Lu X."/>
            <person name="Lewis E.E."/>
            <person name="Goodrich-Blair H."/>
            <person name="Stock S.P."/>
            <person name="Adams B.J."/>
            <person name="Sternberg P.W."/>
            <person name="Mortazavi A."/>
        </authorList>
    </citation>
    <scope>NUCLEOTIDE SEQUENCE [LARGE SCALE GENOMIC DNA]</scope>
    <source>
        <strain evidence="1 2">ALL</strain>
    </source>
</reference>
<protein>
    <submittedName>
        <fullName evidence="1">Uncharacterized protein</fullName>
    </submittedName>
</protein>
<dbReference type="AlphaFoldDB" id="A0A4U5NYD8"/>
<gene>
    <name evidence="1" type="ORF">L596_012767</name>
</gene>
<organism evidence="1 2">
    <name type="scientific">Steinernema carpocapsae</name>
    <name type="common">Entomopathogenic nematode</name>
    <dbReference type="NCBI Taxonomy" id="34508"/>
    <lineage>
        <taxon>Eukaryota</taxon>
        <taxon>Metazoa</taxon>
        <taxon>Ecdysozoa</taxon>
        <taxon>Nematoda</taxon>
        <taxon>Chromadorea</taxon>
        <taxon>Rhabditida</taxon>
        <taxon>Tylenchina</taxon>
        <taxon>Panagrolaimomorpha</taxon>
        <taxon>Strongyloidoidea</taxon>
        <taxon>Steinernematidae</taxon>
        <taxon>Steinernema</taxon>
    </lineage>
</organism>
<evidence type="ECO:0000313" key="1">
    <source>
        <dbReference type="EMBL" id="TKR88542.1"/>
    </source>
</evidence>
<proteinExistence type="predicted"/>
<keyword evidence="2" id="KW-1185">Reference proteome</keyword>
<evidence type="ECO:0000313" key="2">
    <source>
        <dbReference type="Proteomes" id="UP000298663"/>
    </source>
</evidence>
<reference evidence="1 2" key="2">
    <citation type="journal article" date="2019" name="G3 (Bethesda)">
        <title>Hybrid Assembly of the Genome of the Entomopathogenic Nematode Steinernema carpocapsae Identifies the X-Chromosome.</title>
        <authorList>
            <person name="Serra L."/>
            <person name="Macchietto M."/>
            <person name="Macias-Munoz A."/>
            <person name="McGill C.J."/>
            <person name="Rodriguez I.M."/>
            <person name="Rodriguez B."/>
            <person name="Murad R."/>
            <person name="Mortazavi A."/>
        </authorList>
    </citation>
    <scope>NUCLEOTIDE SEQUENCE [LARGE SCALE GENOMIC DNA]</scope>
    <source>
        <strain evidence="1 2">ALL</strain>
    </source>
</reference>
<sequence>MCKQRMRCRECLQTIRPLYTSNEREDDWFRARLLHSLPECSRDEVGKRSLSRAGHVRPLSGFRSTV</sequence>
<dbReference type="EMBL" id="AZBU02000003">
    <property type="protein sequence ID" value="TKR88542.1"/>
    <property type="molecule type" value="Genomic_DNA"/>
</dbReference>
<accession>A0A4U5NYD8</accession>
<name>A0A4U5NYD8_STECR</name>
<comment type="caution">
    <text evidence="1">The sequence shown here is derived from an EMBL/GenBank/DDBJ whole genome shotgun (WGS) entry which is preliminary data.</text>
</comment>